<dbReference type="PANTHER" id="PTHR33387:SF3">
    <property type="entry name" value="DUF985 DOMAIN-CONTAINING PROTEIN"/>
    <property type="match status" value="1"/>
</dbReference>
<name>A0A2U1M5P8_ARTAN</name>
<sequence>MLLILTLYSAVLNHQSKNSNQLLLQIIFNTDHGRIEDTLWLTPMSFLTQIPHSRSTGYKRSRLSRNKRTVNRAYSSVLFVGEIVKCLAKEATQAALVYSSTMMSSGQFTREPAIVVKGFEAVVRYLQKAFIDHGVLPLYETTVDRPLSTDIYFSLPTENVSNLHRSPSAETWHFYLGEPITILEIDDKNGSVEFTNM</sequence>
<proteinExistence type="predicted"/>
<evidence type="ECO:0000313" key="2">
    <source>
        <dbReference type="EMBL" id="PWA56544.1"/>
    </source>
</evidence>
<dbReference type="InterPro" id="IPR009327">
    <property type="entry name" value="Cupin_DUF985"/>
</dbReference>
<feature type="domain" description="DUF985" evidence="1">
    <location>
        <begin position="134"/>
        <end position="193"/>
    </location>
</feature>
<dbReference type="SUPFAM" id="SSF51182">
    <property type="entry name" value="RmlC-like cupins"/>
    <property type="match status" value="1"/>
</dbReference>
<dbReference type="PANTHER" id="PTHR33387">
    <property type="entry name" value="RMLC-LIKE JELLY ROLL FOLD PROTEIN"/>
    <property type="match status" value="1"/>
</dbReference>
<accession>A0A2U1M5P8</accession>
<dbReference type="InterPro" id="IPR038562">
    <property type="entry name" value="Ribosomal_eL34_C_sf"/>
</dbReference>
<keyword evidence="3" id="KW-1185">Reference proteome</keyword>
<comment type="caution">
    <text evidence="2">The sequence shown here is derived from an EMBL/GenBank/DDBJ whole genome shotgun (WGS) entry which is preliminary data.</text>
</comment>
<reference evidence="2 3" key="1">
    <citation type="journal article" date="2018" name="Mol. Plant">
        <title>The genome of Artemisia annua provides insight into the evolution of Asteraceae family and artemisinin biosynthesis.</title>
        <authorList>
            <person name="Shen Q."/>
            <person name="Zhang L."/>
            <person name="Liao Z."/>
            <person name="Wang S."/>
            <person name="Yan T."/>
            <person name="Shi P."/>
            <person name="Liu M."/>
            <person name="Fu X."/>
            <person name="Pan Q."/>
            <person name="Wang Y."/>
            <person name="Lv Z."/>
            <person name="Lu X."/>
            <person name="Zhang F."/>
            <person name="Jiang W."/>
            <person name="Ma Y."/>
            <person name="Chen M."/>
            <person name="Hao X."/>
            <person name="Li L."/>
            <person name="Tang Y."/>
            <person name="Lv G."/>
            <person name="Zhou Y."/>
            <person name="Sun X."/>
            <person name="Brodelius P.E."/>
            <person name="Rose J.K.C."/>
            <person name="Tang K."/>
        </authorList>
    </citation>
    <scope>NUCLEOTIDE SEQUENCE [LARGE SCALE GENOMIC DNA]</scope>
    <source>
        <strain evidence="3">cv. Huhao1</strain>
        <tissue evidence="2">Leaf</tissue>
    </source>
</reference>
<protein>
    <submittedName>
        <fullName evidence="2">RmlC-like jelly roll fold protein</fullName>
    </submittedName>
</protein>
<dbReference type="EMBL" id="PKPP01006426">
    <property type="protein sequence ID" value="PWA56544.1"/>
    <property type="molecule type" value="Genomic_DNA"/>
</dbReference>
<dbReference type="Gene3D" id="6.20.340.10">
    <property type="match status" value="1"/>
</dbReference>
<dbReference type="InterPro" id="IPR014710">
    <property type="entry name" value="RmlC-like_jellyroll"/>
</dbReference>
<gene>
    <name evidence="2" type="ORF">CTI12_AA417800</name>
</gene>
<dbReference type="AlphaFoldDB" id="A0A2U1M5P8"/>
<dbReference type="Gene3D" id="2.60.120.10">
    <property type="entry name" value="Jelly Rolls"/>
    <property type="match status" value="1"/>
</dbReference>
<dbReference type="Proteomes" id="UP000245207">
    <property type="component" value="Unassembled WGS sequence"/>
</dbReference>
<dbReference type="Pfam" id="PF06172">
    <property type="entry name" value="Cupin_5"/>
    <property type="match status" value="1"/>
</dbReference>
<dbReference type="InterPro" id="IPR011051">
    <property type="entry name" value="RmlC_Cupin_sf"/>
</dbReference>
<organism evidence="2 3">
    <name type="scientific">Artemisia annua</name>
    <name type="common">Sweet wormwood</name>
    <dbReference type="NCBI Taxonomy" id="35608"/>
    <lineage>
        <taxon>Eukaryota</taxon>
        <taxon>Viridiplantae</taxon>
        <taxon>Streptophyta</taxon>
        <taxon>Embryophyta</taxon>
        <taxon>Tracheophyta</taxon>
        <taxon>Spermatophyta</taxon>
        <taxon>Magnoliopsida</taxon>
        <taxon>eudicotyledons</taxon>
        <taxon>Gunneridae</taxon>
        <taxon>Pentapetalae</taxon>
        <taxon>asterids</taxon>
        <taxon>campanulids</taxon>
        <taxon>Asterales</taxon>
        <taxon>Asteraceae</taxon>
        <taxon>Asteroideae</taxon>
        <taxon>Anthemideae</taxon>
        <taxon>Artemisiinae</taxon>
        <taxon>Artemisia</taxon>
    </lineage>
</organism>
<dbReference type="OrthoDB" id="6614653at2759"/>
<evidence type="ECO:0000259" key="1">
    <source>
        <dbReference type="Pfam" id="PF06172"/>
    </source>
</evidence>
<dbReference type="InterPro" id="IPR039935">
    <property type="entry name" value="YML079W-like"/>
</dbReference>
<evidence type="ECO:0000313" key="3">
    <source>
        <dbReference type="Proteomes" id="UP000245207"/>
    </source>
</evidence>